<feature type="region of interest" description="Disordered" evidence="7">
    <location>
        <begin position="29"/>
        <end position="54"/>
    </location>
</feature>
<comment type="similarity">
    <text evidence="1">Belongs to the glycosyl hydrolase 5 (cellulase A) family.</text>
</comment>
<evidence type="ECO:0000259" key="10">
    <source>
        <dbReference type="Pfam" id="PF08547"/>
    </source>
</evidence>
<keyword evidence="5" id="KW-0326">Glycosidase</keyword>
<dbReference type="Pfam" id="PF00150">
    <property type="entry name" value="Cellulase"/>
    <property type="match status" value="1"/>
</dbReference>
<protein>
    <submittedName>
        <fullName evidence="11">Glycoside hydrolase family 5</fullName>
    </submittedName>
</protein>
<keyword evidence="3" id="KW-0136">Cellulose degradation</keyword>
<accession>A0A806JYQ6</accession>
<dbReference type="PANTHER" id="PTHR31297:SF41">
    <property type="entry name" value="ENDOGLUCANASE, PUTATIVE (AFU_ORTHOLOGUE AFUA_5G01830)-RELATED"/>
    <property type="match status" value="1"/>
</dbReference>
<dbReference type="PANTHER" id="PTHR31297">
    <property type="entry name" value="GLUCAN ENDO-1,6-BETA-GLUCOSIDASE B"/>
    <property type="match status" value="1"/>
</dbReference>
<evidence type="ECO:0000256" key="2">
    <source>
        <dbReference type="ARBA" id="ARBA00022801"/>
    </source>
</evidence>
<dbReference type="InterPro" id="IPR050386">
    <property type="entry name" value="Glycosyl_hydrolase_5"/>
</dbReference>
<evidence type="ECO:0000256" key="7">
    <source>
        <dbReference type="SAM" id="MobiDB-lite"/>
    </source>
</evidence>
<name>A0A806JYQ6_9BACT</name>
<dbReference type="PROSITE" id="PS51257">
    <property type="entry name" value="PROKAR_LIPOPROTEIN"/>
    <property type="match status" value="1"/>
</dbReference>
<reference evidence="11" key="1">
    <citation type="submission" date="2012-03" db="EMBL/GenBank/DDBJ databases">
        <title>Functional metagenomics reveals considerable lignocellulase gene clusters in the gut microbiome of a wood-feeding higher termite.</title>
        <authorList>
            <person name="Liu N."/>
        </authorList>
    </citation>
    <scope>NUCLEOTIDE SEQUENCE</scope>
</reference>
<feature type="compositionally biased region" description="Low complexity" evidence="7">
    <location>
        <begin position="29"/>
        <end position="39"/>
    </location>
</feature>
<dbReference type="Gene3D" id="3.20.20.80">
    <property type="entry name" value="Glycosidases"/>
    <property type="match status" value="1"/>
</dbReference>
<feature type="domain" description="Glycoside hydrolase family 5" evidence="9">
    <location>
        <begin position="186"/>
        <end position="484"/>
    </location>
</feature>
<evidence type="ECO:0000313" key="11">
    <source>
        <dbReference type="EMBL" id="AGS51692.1"/>
    </source>
</evidence>
<dbReference type="Pfam" id="PF08547">
    <property type="entry name" value="CIA30"/>
    <property type="match status" value="1"/>
</dbReference>
<feature type="chain" id="PRO_5032312616" evidence="8">
    <location>
        <begin position="27"/>
        <end position="692"/>
    </location>
</feature>
<dbReference type="SUPFAM" id="SSF51445">
    <property type="entry name" value="(Trans)glycosidases"/>
    <property type="match status" value="1"/>
</dbReference>
<feature type="compositionally biased region" description="Gly residues" evidence="7">
    <location>
        <begin position="526"/>
        <end position="540"/>
    </location>
</feature>
<dbReference type="InterPro" id="IPR013857">
    <property type="entry name" value="NADH-UbQ_OxRdtase-assoc_prot30"/>
</dbReference>
<evidence type="ECO:0000259" key="9">
    <source>
        <dbReference type="Pfam" id="PF00150"/>
    </source>
</evidence>
<dbReference type="InterPro" id="IPR017853">
    <property type="entry name" value="GH"/>
</dbReference>
<dbReference type="GO" id="GO:0008422">
    <property type="term" value="F:beta-glucosidase activity"/>
    <property type="evidence" value="ECO:0007669"/>
    <property type="project" value="TreeGrafter"/>
</dbReference>
<evidence type="ECO:0000256" key="3">
    <source>
        <dbReference type="ARBA" id="ARBA00023001"/>
    </source>
</evidence>
<evidence type="ECO:0000256" key="5">
    <source>
        <dbReference type="ARBA" id="ARBA00023295"/>
    </source>
</evidence>
<dbReference type="InterPro" id="IPR008979">
    <property type="entry name" value="Galactose-bd-like_sf"/>
</dbReference>
<evidence type="ECO:0000256" key="8">
    <source>
        <dbReference type="SAM" id="SignalP"/>
    </source>
</evidence>
<feature type="region of interest" description="Disordered" evidence="7">
    <location>
        <begin position="521"/>
        <end position="543"/>
    </location>
</feature>
<feature type="domain" description="NADH:ubiquinone oxidoreductase intermediate-associated protein 30" evidence="10">
    <location>
        <begin position="557"/>
        <end position="674"/>
    </location>
</feature>
<sequence>MKKKIFTRLFAIVCVVLFVTSLTLTSCTDGDDSGTTPTPGGNGEGGSASVTFSSVTASGSPTTSLTLTFSQAVTGLTTSNITLSGVSGVTKGTLSGSGPTYTLGISGTFSSGTLTVAVAKSGFTFSPASRTVAVTGGSGVTNDPRPSSPESMTTKTAMQYFTDEGITVGINVGNSLDAVDAWSSPGKPMAIETAWGNPVVNQTYITGLKNLGFKIIRIPVTWNGHIGSAPNYTIEESYLKRVAEVAGYAEKAGLKAFINIHHDGHHDLGGWLFKAFDNDAATVTKFEKVWTQIAEYFKNYGDWLMFQGFNELHTGDWGEGNSAQYAVINNLNQKFTDAVRATGGNNAKRFLLYYGYNTHKTIATNSNFALPNDGANGTTRQIVGFHYYYPYDFSLEAKNHTYTGFESTLASDLAAFKTKFVDNDIPVIIGENGPARYSNYPGNTGYNQANVAAAKANRLTFIDLLYGTARSNGLVPIYWENGAYDSATAEEGDFSLINRNNGTANSTESAEVITRMITAVNNATPPGGGTPTTPPGGGTGTTAVWTSYNPNIDSKGSTATLTLAGGQYTFTGSLSAESESYAQAVFNPDTATLTAMRSMTSFSFKVTGDGKQYEVMLPTSESNVSYNHYRYRFTAPAAETTITVNVPDNLSQANWGGAGVVEFVKNNIQNMQFQPVVSGSFSLKVWDIRTYQ</sequence>
<dbReference type="SUPFAM" id="SSF49785">
    <property type="entry name" value="Galactose-binding domain-like"/>
    <property type="match status" value="1"/>
</dbReference>
<keyword evidence="4" id="KW-0119">Carbohydrate metabolism</keyword>
<evidence type="ECO:0000256" key="6">
    <source>
        <dbReference type="ARBA" id="ARBA00023326"/>
    </source>
</evidence>
<keyword evidence="8" id="KW-0732">Signal</keyword>
<organism evidence="11">
    <name type="scientific">uncultured bacterium contig00032</name>
    <dbReference type="NCBI Taxonomy" id="1181521"/>
    <lineage>
        <taxon>Bacteria</taxon>
        <taxon>environmental samples</taxon>
    </lineage>
</organism>
<keyword evidence="2 11" id="KW-0378">Hydrolase</keyword>
<dbReference type="GO" id="GO:0030245">
    <property type="term" value="P:cellulose catabolic process"/>
    <property type="evidence" value="ECO:0007669"/>
    <property type="project" value="UniProtKB-KW"/>
</dbReference>
<dbReference type="AlphaFoldDB" id="A0A806JYQ6"/>
<dbReference type="EMBL" id="JQ844168">
    <property type="protein sequence ID" value="AGS51692.1"/>
    <property type="molecule type" value="Genomic_DNA"/>
</dbReference>
<keyword evidence="6" id="KW-0624">Polysaccharide degradation</keyword>
<proteinExistence type="inferred from homology"/>
<evidence type="ECO:0000256" key="1">
    <source>
        <dbReference type="ARBA" id="ARBA00005641"/>
    </source>
</evidence>
<dbReference type="GO" id="GO:0005576">
    <property type="term" value="C:extracellular region"/>
    <property type="evidence" value="ECO:0007669"/>
    <property type="project" value="TreeGrafter"/>
</dbReference>
<evidence type="ECO:0000256" key="4">
    <source>
        <dbReference type="ARBA" id="ARBA00023277"/>
    </source>
</evidence>
<feature type="signal peptide" evidence="8">
    <location>
        <begin position="1"/>
        <end position="26"/>
    </location>
</feature>
<dbReference type="InterPro" id="IPR001547">
    <property type="entry name" value="Glyco_hydro_5"/>
</dbReference>
<dbReference type="GO" id="GO:0009986">
    <property type="term" value="C:cell surface"/>
    <property type="evidence" value="ECO:0007669"/>
    <property type="project" value="TreeGrafter"/>
</dbReference>